<accession>A0A516GWY6</accession>
<protein>
    <submittedName>
        <fullName evidence="2">Glycosyltransferase family 4 protein</fullName>
    </submittedName>
</protein>
<feature type="domain" description="Spore protein YkvP/CgeB glycosyl transferase-like" evidence="1">
    <location>
        <begin position="200"/>
        <end position="348"/>
    </location>
</feature>
<dbReference type="GO" id="GO:0016740">
    <property type="term" value="F:transferase activity"/>
    <property type="evidence" value="ECO:0007669"/>
    <property type="project" value="UniProtKB-KW"/>
</dbReference>
<keyword evidence="2" id="KW-0808">Transferase</keyword>
<keyword evidence="3" id="KW-1185">Reference proteome</keyword>
<gene>
    <name evidence="2" type="ORF">FNB15_01535</name>
</gene>
<dbReference type="KEGG" id="fer:FNB15_01535"/>
<dbReference type="Pfam" id="PF13524">
    <property type="entry name" value="Glyco_trans_1_2"/>
    <property type="match status" value="1"/>
</dbReference>
<evidence type="ECO:0000313" key="2">
    <source>
        <dbReference type="EMBL" id="QDO96038.1"/>
    </source>
</evidence>
<organism evidence="2 3">
    <name type="scientific">Ferrovibrio terrae</name>
    <dbReference type="NCBI Taxonomy" id="2594003"/>
    <lineage>
        <taxon>Bacteria</taxon>
        <taxon>Pseudomonadati</taxon>
        <taxon>Pseudomonadota</taxon>
        <taxon>Alphaproteobacteria</taxon>
        <taxon>Rhodospirillales</taxon>
        <taxon>Rhodospirillaceae</taxon>
        <taxon>Ferrovibrio</taxon>
    </lineage>
</organism>
<dbReference type="Gene3D" id="3.40.50.2000">
    <property type="entry name" value="Glycogen Phosphorylase B"/>
    <property type="match status" value="1"/>
</dbReference>
<dbReference type="EMBL" id="CP041636">
    <property type="protein sequence ID" value="QDO96038.1"/>
    <property type="molecule type" value="Genomic_DNA"/>
</dbReference>
<evidence type="ECO:0000259" key="1">
    <source>
        <dbReference type="Pfam" id="PF13524"/>
    </source>
</evidence>
<dbReference type="AlphaFoldDB" id="A0A516GWY6"/>
<proteinExistence type="predicted"/>
<dbReference type="InterPro" id="IPR055259">
    <property type="entry name" value="YkvP/CgeB_Glyco_trans-like"/>
</dbReference>
<dbReference type="SUPFAM" id="SSF53756">
    <property type="entry name" value="UDP-Glycosyltransferase/glycogen phosphorylase"/>
    <property type="match status" value="1"/>
</dbReference>
<dbReference type="OrthoDB" id="9810247at2"/>
<dbReference type="Proteomes" id="UP000317496">
    <property type="component" value="Chromosome"/>
</dbReference>
<reference evidence="2 3" key="1">
    <citation type="submission" date="2019-07" db="EMBL/GenBank/DDBJ databases">
        <title>Genome sequencing for Ferrovibrio sp. K5.</title>
        <authorList>
            <person name="Park S.-J."/>
        </authorList>
    </citation>
    <scope>NUCLEOTIDE SEQUENCE [LARGE SCALE GENOMIC DNA]</scope>
    <source>
        <strain evidence="2 3">K5</strain>
    </source>
</reference>
<evidence type="ECO:0000313" key="3">
    <source>
        <dbReference type="Proteomes" id="UP000317496"/>
    </source>
</evidence>
<name>A0A516GWY6_9PROT</name>
<sequence length="358" mass="38953">MNPPVTILALSASVSPTLAIHLLRPLHGMPGINIQMLTQEALVQIAKNAPPGIDGLSLAGMILNQVRPALVFSSRYNGAMAEDFLAASRKLGLPFVFHLDDNLMEVSADQGAEKVAYYNHPTRLQALRAQMEQASVAYFSTDALRDRMLELGVSVAKSHVGPICAAVDLLPPPPAPTSLTFGYAASGGHNEDLKLALPGIVAALEQHPQARFELIGSLEHSPAELSRFGERVKHERRFIPYDDYLRDLQRRNWVLGLTPLCDNPFTRMKTYTKWVEYTAAGLPVIASDHPIYRDCCAGGAALLVKDADWATALPALLGDAATRATMVAKARDRVGQDYSVARLRTQLLEVFRLAGLAL</sequence>
<dbReference type="RefSeq" id="WP_144067019.1">
    <property type="nucleotide sequence ID" value="NZ_CP041636.1"/>
</dbReference>